<evidence type="ECO:0000256" key="6">
    <source>
        <dbReference type="SAM" id="MobiDB-lite"/>
    </source>
</evidence>
<keyword evidence="10" id="KW-1185">Reference proteome</keyword>
<feature type="transmembrane region" description="Helical" evidence="7">
    <location>
        <begin position="246"/>
        <end position="268"/>
    </location>
</feature>
<accession>A0A7R9BE01</accession>
<keyword evidence="4 7" id="KW-1133">Transmembrane helix</keyword>
<proteinExistence type="inferred from homology"/>
<dbReference type="Proteomes" id="UP000678499">
    <property type="component" value="Unassembled WGS sequence"/>
</dbReference>
<protein>
    <recommendedName>
        <fullName evidence="8">Nucleolar protein 11 N-terminal domain-containing protein</fullName>
    </recommendedName>
</protein>
<feature type="transmembrane region" description="Helical" evidence="7">
    <location>
        <begin position="142"/>
        <end position="161"/>
    </location>
</feature>
<dbReference type="GO" id="GO:0009306">
    <property type="term" value="P:protein secretion"/>
    <property type="evidence" value="ECO:0007669"/>
    <property type="project" value="TreeGrafter"/>
</dbReference>
<evidence type="ECO:0000256" key="5">
    <source>
        <dbReference type="ARBA" id="ARBA00023136"/>
    </source>
</evidence>
<name>A0A7R9BE01_9CRUS</name>
<dbReference type="InterPro" id="IPR008564">
    <property type="entry name" value="TVP23-like"/>
</dbReference>
<evidence type="ECO:0000256" key="2">
    <source>
        <dbReference type="ARBA" id="ARBA00005467"/>
    </source>
</evidence>
<dbReference type="EMBL" id="CAJPEX010000136">
    <property type="protein sequence ID" value="CAG0913647.1"/>
    <property type="molecule type" value="Genomic_DNA"/>
</dbReference>
<organism evidence="9">
    <name type="scientific">Notodromas monacha</name>
    <dbReference type="NCBI Taxonomy" id="399045"/>
    <lineage>
        <taxon>Eukaryota</taxon>
        <taxon>Metazoa</taxon>
        <taxon>Ecdysozoa</taxon>
        <taxon>Arthropoda</taxon>
        <taxon>Crustacea</taxon>
        <taxon>Oligostraca</taxon>
        <taxon>Ostracoda</taxon>
        <taxon>Podocopa</taxon>
        <taxon>Podocopida</taxon>
        <taxon>Cypridocopina</taxon>
        <taxon>Cypridoidea</taxon>
        <taxon>Cyprididae</taxon>
        <taxon>Notodromas</taxon>
    </lineage>
</organism>
<reference evidence="9" key="1">
    <citation type="submission" date="2020-11" db="EMBL/GenBank/DDBJ databases">
        <authorList>
            <person name="Tran Van P."/>
        </authorList>
    </citation>
    <scope>NUCLEOTIDE SEQUENCE</scope>
</reference>
<evidence type="ECO:0000256" key="3">
    <source>
        <dbReference type="ARBA" id="ARBA00022692"/>
    </source>
</evidence>
<feature type="domain" description="Nucleolar protein 11 N-terminal" evidence="8">
    <location>
        <begin position="265"/>
        <end position="402"/>
    </location>
</feature>
<dbReference type="InterPro" id="IPR012584">
    <property type="entry name" value="NOL11_N"/>
</dbReference>
<evidence type="ECO:0000256" key="1">
    <source>
        <dbReference type="ARBA" id="ARBA00004141"/>
    </source>
</evidence>
<feature type="transmembrane region" description="Helical" evidence="7">
    <location>
        <begin position="49"/>
        <end position="68"/>
    </location>
</feature>
<dbReference type="Pfam" id="PF05832">
    <property type="entry name" value="DUF846"/>
    <property type="match status" value="1"/>
</dbReference>
<dbReference type="GO" id="GO:0005634">
    <property type="term" value="C:nucleus"/>
    <property type="evidence" value="ECO:0007669"/>
    <property type="project" value="InterPro"/>
</dbReference>
<evidence type="ECO:0000313" key="9">
    <source>
        <dbReference type="EMBL" id="CAD7273495.1"/>
    </source>
</evidence>
<keyword evidence="3 7" id="KW-0812">Transmembrane</keyword>
<dbReference type="Pfam" id="PF08168">
    <property type="entry name" value="NOL11_N"/>
    <property type="match status" value="1"/>
</dbReference>
<dbReference type="GO" id="GO:0016192">
    <property type="term" value="P:vesicle-mediated transport"/>
    <property type="evidence" value="ECO:0007669"/>
    <property type="project" value="TreeGrafter"/>
</dbReference>
<gene>
    <name evidence="9" type="ORF">NMOB1V02_LOCUS1379</name>
</gene>
<evidence type="ECO:0000256" key="7">
    <source>
        <dbReference type="SAM" id="Phobius"/>
    </source>
</evidence>
<dbReference type="EMBL" id="OA882173">
    <property type="protein sequence ID" value="CAD7273495.1"/>
    <property type="molecule type" value="Genomic_DNA"/>
</dbReference>
<feature type="transmembrane region" description="Helical" evidence="7">
    <location>
        <begin position="115"/>
        <end position="136"/>
    </location>
</feature>
<keyword evidence="5 7" id="KW-0472">Membrane</keyword>
<comment type="subcellular location">
    <subcellularLocation>
        <location evidence="1">Membrane</location>
        <topology evidence="1">Multi-pass membrane protein</topology>
    </subcellularLocation>
</comment>
<dbReference type="AlphaFoldDB" id="A0A7R9BE01"/>
<evidence type="ECO:0000259" key="8">
    <source>
        <dbReference type="Pfam" id="PF08168"/>
    </source>
</evidence>
<comment type="similarity">
    <text evidence="2">Belongs to the TVP23 family.</text>
</comment>
<evidence type="ECO:0000256" key="4">
    <source>
        <dbReference type="ARBA" id="ARBA00022989"/>
    </source>
</evidence>
<feature type="region of interest" description="Disordered" evidence="6">
    <location>
        <begin position="500"/>
        <end position="524"/>
    </location>
</feature>
<sequence>MMNDDVALGFIDDPDTLAKRKNHPYAVIFHVLFRSAALVIYVLSEFVFGMSFITSFVIVVLLLSADFWTVKNVTGRLLVGLRWWNYVDDDGVSHWQFETRKGENDPYVNPSESSVFWSSLIAFPVMWAVLLVIALFRINFKWMMIVVIAIMLTGANLYGYLKCKMGGNDASVTQKVSSMAKNLLQQQLLQNMTRKGEKMFWLHRGGFIVEFLKRSTGGLDDIVMMMCWKLEWFYFKLRFPLFLDPFDIILTSLTLMIGIFCAVGMAQFGEWLDIGRFPSTAGSAGLLGIAPGEDRTSTIIITPTPNCALIFDLHSKTTKKTWEIPGKFGRLSSQVVWSRKSQRYAALCNKGDSLLIWPEDADSLEKKGKNIPLSRRAWRLVRCLKCSDAESWVVYQNGGTVRVNEVVSRGSGGGDVGGASNPGSDSALLDSGETIEDAAIFCNGNRHELAVLAVAKKSGGTLSYAVRTIVRGLESGEPMVKRFCRLFEDRVVAAETVGGHVGDEEGSDEGFIDSTDTRMTDDSNGSERIAVDALGGGDATPGALLASAFCTEGFVPFLYTVWQDNQLRRLALPTEETDAWVGEGKVASMEVLFKFPKANFGVEPKFRPSICAVDRERIVVHSVDSNRENGCFGLWNVRWGGMCESIVTTKMFHPLPETCRTTGSWRVGAYFVSVDAFSAIKIFQVKLLRPSTLASTMGLALAPVANSKFWKSSSFSIPFSGELKPVTEYDWTEDEQPKMSMNHYELAESVGEKTVAAYLREGRVSELVDCFSSDQLFVRDSLLISAVNFAIGQKTSFVNSSKNRGANDVSLPKDRIDTLRLQLLAHLVRQPVTGKILTRKLNAFPDEKKFKLLSDLLTLVERQGTLWDVATPGSTLALIFDWIKAGLDVAFPSSAMRGQKAAHDYEELWEMFNRIKQRYSEPLAEIRLWDGPIAEVRRRAAEAKLTNIAAANLSIDPSEVAKKSGIDAIRDSLAHRPGEQSKKLYRVRVIANFW</sequence>
<dbReference type="PANTHER" id="PTHR13019">
    <property type="entry name" value="GOLGI APPARATUS MEMBRANE PROTEIN TVP23"/>
    <property type="match status" value="1"/>
</dbReference>
<evidence type="ECO:0000313" key="10">
    <source>
        <dbReference type="Proteomes" id="UP000678499"/>
    </source>
</evidence>
<dbReference type="PANTHER" id="PTHR13019:SF25">
    <property type="entry name" value="GOLGI APPARATUS MEMBRANE PROTEIN TVP23 HOMOLOG"/>
    <property type="match status" value="1"/>
</dbReference>
<dbReference type="OrthoDB" id="2151161at2759"/>
<dbReference type="GO" id="GO:0000139">
    <property type="term" value="C:Golgi membrane"/>
    <property type="evidence" value="ECO:0007669"/>
    <property type="project" value="TreeGrafter"/>
</dbReference>